<accession>A0ABQ9CVQ4</accession>
<evidence type="ECO:0000256" key="3">
    <source>
        <dbReference type="ARBA" id="ARBA00023242"/>
    </source>
</evidence>
<evidence type="ECO:0000256" key="1">
    <source>
        <dbReference type="ARBA" id="ARBA00004123"/>
    </source>
</evidence>
<comment type="subcellular location">
    <subcellularLocation>
        <location evidence="1">Nucleus</location>
    </subcellularLocation>
</comment>
<evidence type="ECO:0000256" key="2">
    <source>
        <dbReference type="ARBA" id="ARBA00022737"/>
    </source>
</evidence>
<evidence type="ECO:0000313" key="6">
    <source>
        <dbReference type="EMBL" id="KAJ7407350.1"/>
    </source>
</evidence>
<organism evidence="6 7">
    <name type="scientific">Willisornis vidua</name>
    <name type="common">Xingu scale-backed antbird</name>
    <dbReference type="NCBI Taxonomy" id="1566151"/>
    <lineage>
        <taxon>Eukaryota</taxon>
        <taxon>Metazoa</taxon>
        <taxon>Chordata</taxon>
        <taxon>Craniata</taxon>
        <taxon>Vertebrata</taxon>
        <taxon>Euteleostomi</taxon>
        <taxon>Archelosauria</taxon>
        <taxon>Archosauria</taxon>
        <taxon>Dinosauria</taxon>
        <taxon>Saurischia</taxon>
        <taxon>Theropoda</taxon>
        <taxon>Coelurosauria</taxon>
        <taxon>Aves</taxon>
        <taxon>Neognathae</taxon>
        <taxon>Neoaves</taxon>
        <taxon>Telluraves</taxon>
        <taxon>Australaves</taxon>
        <taxon>Passeriformes</taxon>
        <taxon>Thamnophilidae</taxon>
        <taxon>Willisornis</taxon>
    </lineage>
</organism>
<name>A0ABQ9CVQ4_9PASS</name>
<dbReference type="InterPro" id="IPR004018">
    <property type="entry name" value="RPEL_repeat"/>
</dbReference>
<keyword evidence="2 5" id="KW-0677">Repeat</keyword>
<gene>
    <name evidence="6" type="ORF">WISP_127179</name>
</gene>
<dbReference type="PANTHER" id="PTHR22793:SF11">
    <property type="entry name" value="MYOCARDIN"/>
    <property type="match status" value="1"/>
</dbReference>
<comment type="similarity">
    <text evidence="5">Belongs to the phosphatase and actin regulator family.</text>
</comment>
<dbReference type="PROSITE" id="PS51073">
    <property type="entry name" value="RPEL"/>
    <property type="match status" value="3"/>
</dbReference>
<dbReference type="EMBL" id="WHWB01034609">
    <property type="protein sequence ID" value="KAJ7407350.1"/>
    <property type="molecule type" value="Genomic_DNA"/>
</dbReference>
<protein>
    <recommendedName>
        <fullName evidence="5">Phosphatase and actin regulator</fullName>
    </recommendedName>
</protein>
<evidence type="ECO:0000256" key="4">
    <source>
        <dbReference type="PROSITE-ProRule" id="PRU00401"/>
    </source>
</evidence>
<keyword evidence="5" id="KW-0009">Actin-binding</keyword>
<keyword evidence="7" id="KW-1185">Reference proteome</keyword>
<dbReference type="Gene3D" id="6.10.150.10">
    <property type="match status" value="1"/>
</dbReference>
<evidence type="ECO:0000313" key="7">
    <source>
        <dbReference type="Proteomes" id="UP001145742"/>
    </source>
</evidence>
<keyword evidence="3" id="KW-0539">Nucleus</keyword>
<proteinExistence type="inferred from homology"/>
<feature type="repeat" description="RPEL" evidence="4">
    <location>
        <begin position="97"/>
        <end position="122"/>
    </location>
</feature>
<comment type="subunit">
    <text evidence="5">Binds PPP1CA and actin.</text>
</comment>
<reference evidence="6" key="1">
    <citation type="submission" date="2019-10" db="EMBL/GenBank/DDBJ databases">
        <authorList>
            <person name="Soares A.E.R."/>
            <person name="Aleixo A."/>
            <person name="Schneider P."/>
            <person name="Miyaki C.Y."/>
            <person name="Schneider M.P."/>
            <person name="Mello C."/>
            <person name="Vasconcelos A.T.R."/>
        </authorList>
    </citation>
    <scope>NUCLEOTIDE SEQUENCE</scope>
    <source>
        <tissue evidence="6">Muscle</tissue>
    </source>
</reference>
<feature type="repeat" description="RPEL" evidence="4">
    <location>
        <begin position="53"/>
        <end position="78"/>
    </location>
</feature>
<comment type="caution">
    <text evidence="6">The sequence shown here is derived from an EMBL/GenBank/DDBJ whole genome shotgun (WGS) entry which is preliminary data.</text>
</comment>
<dbReference type="Proteomes" id="UP001145742">
    <property type="component" value="Unassembled WGS sequence"/>
</dbReference>
<dbReference type="PANTHER" id="PTHR22793">
    <property type="entry name" value="MYOCARDIN-RELATED TRANSCRIPTION FACTOR-RELATED"/>
    <property type="match status" value="1"/>
</dbReference>
<sequence>MTLLGSEHSLLIRSKFRSVVQVKDQHSHAMCGRQDALMTRTLDQDNESKEPFSVLQLRLQQRRTREQLADQGIMPPLKSPSAFHEQRKSLERAKTEDYLKHKIRSRPERADLVNMHILQDSAAEGSIQSTQMKLKRARLADDLNEKIALRPGPLELVEKNIIPVDSAVKEAIKGLDTTLSCPKTVPVLGSGAVKCSQCMYGTFSSLALELLCFQHATTLLFEGETFQDSA</sequence>
<evidence type="ECO:0000256" key="5">
    <source>
        <dbReference type="RuleBase" id="RU301113"/>
    </source>
</evidence>
<dbReference type="Gene3D" id="6.10.140.2040">
    <property type="match status" value="1"/>
</dbReference>
<feature type="repeat" description="RPEL" evidence="4">
    <location>
        <begin position="141"/>
        <end position="166"/>
    </location>
</feature>
<dbReference type="InterPro" id="IPR043451">
    <property type="entry name" value="Myocardin-like"/>
</dbReference>
<dbReference type="Pfam" id="PF02755">
    <property type="entry name" value="RPEL"/>
    <property type="match status" value="2"/>
</dbReference>
<dbReference type="SMART" id="SM00707">
    <property type="entry name" value="RPEL"/>
    <property type="match status" value="3"/>
</dbReference>